<reference evidence="2" key="1">
    <citation type="journal article" date="2020" name="mSystems">
        <title>Genome- and Community-Level Interaction Insights into Carbon Utilization and Element Cycling Functions of Hydrothermarchaeota in Hydrothermal Sediment.</title>
        <authorList>
            <person name="Zhou Z."/>
            <person name="Liu Y."/>
            <person name="Xu W."/>
            <person name="Pan J."/>
            <person name="Luo Z.H."/>
            <person name="Li M."/>
        </authorList>
    </citation>
    <scope>NUCLEOTIDE SEQUENCE [LARGE SCALE GENOMIC DNA]</scope>
    <source>
        <strain evidence="2">SpSt-1</strain>
    </source>
</reference>
<organism evidence="2">
    <name type="scientific">Ignisphaera aggregans</name>
    <dbReference type="NCBI Taxonomy" id="334771"/>
    <lineage>
        <taxon>Archaea</taxon>
        <taxon>Thermoproteota</taxon>
        <taxon>Thermoprotei</taxon>
        <taxon>Desulfurococcales</taxon>
        <taxon>Desulfurococcaceae</taxon>
        <taxon>Ignisphaera</taxon>
    </lineage>
</organism>
<name>A0A7C5UXA7_9CREN</name>
<keyword evidence="1" id="KW-0472">Membrane</keyword>
<comment type="caution">
    <text evidence="2">The sequence shown here is derived from an EMBL/GenBank/DDBJ whole genome shotgun (WGS) entry which is preliminary data.</text>
</comment>
<keyword evidence="1" id="KW-1133">Transmembrane helix</keyword>
<proteinExistence type="predicted"/>
<feature type="transmembrane region" description="Helical" evidence="1">
    <location>
        <begin position="12"/>
        <end position="33"/>
    </location>
</feature>
<dbReference type="EMBL" id="DRUB01000035">
    <property type="protein sequence ID" value="HHR95641.1"/>
    <property type="molecule type" value="Genomic_DNA"/>
</dbReference>
<evidence type="ECO:0000256" key="1">
    <source>
        <dbReference type="SAM" id="Phobius"/>
    </source>
</evidence>
<evidence type="ECO:0000313" key="2">
    <source>
        <dbReference type="EMBL" id="HHR95641.1"/>
    </source>
</evidence>
<accession>A0A7C5UXA7</accession>
<sequence length="61" mass="6828">MPINKEYIAKRAASLVFVVLGVIIITFIITRIIPARPELLWTGPHCHNRADRACKKGATSR</sequence>
<dbReference type="AlphaFoldDB" id="A0A7C5UXA7"/>
<gene>
    <name evidence="2" type="ORF">ENL47_02185</name>
</gene>
<protein>
    <submittedName>
        <fullName evidence="2">Uncharacterized protein</fullName>
    </submittedName>
</protein>
<keyword evidence="1" id="KW-0812">Transmembrane</keyword>